<evidence type="ECO:0000313" key="3">
    <source>
        <dbReference type="Proteomes" id="UP000245461"/>
    </source>
</evidence>
<dbReference type="Pfam" id="PF01872">
    <property type="entry name" value="RibD_C"/>
    <property type="match status" value="1"/>
</dbReference>
<dbReference type="GO" id="GO:0008703">
    <property type="term" value="F:5-amino-6-(5-phosphoribosylamino)uracil reductase activity"/>
    <property type="evidence" value="ECO:0007669"/>
    <property type="project" value="InterPro"/>
</dbReference>
<dbReference type="InterPro" id="IPR050765">
    <property type="entry name" value="Riboflavin_Biosynth_HTPR"/>
</dbReference>
<comment type="caution">
    <text evidence="2">The sequence shown here is derived from an EMBL/GenBank/DDBJ whole genome shotgun (WGS) entry which is preliminary data.</text>
</comment>
<dbReference type="Proteomes" id="UP000245461">
    <property type="component" value="Unassembled WGS sequence"/>
</dbReference>
<dbReference type="GO" id="GO:0009231">
    <property type="term" value="P:riboflavin biosynthetic process"/>
    <property type="evidence" value="ECO:0007669"/>
    <property type="project" value="InterPro"/>
</dbReference>
<dbReference type="AlphaFoldDB" id="A0A317EIB1"/>
<protein>
    <submittedName>
        <fullName evidence="2">Deaminase</fullName>
    </submittedName>
</protein>
<accession>A0A317EIB1</accession>
<proteinExistence type="predicted"/>
<dbReference type="OrthoDB" id="9782335at2"/>
<keyword evidence="3" id="KW-1185">Reference proteome</keyword>
<dbReference type="EMBL" id="QGLE01000001">
    <property type="protein sequence ID" value="PWR26036.1"/>
    <property type="molecule type" value="Genomic_DNA"/>
</dbReference>
<reference evidence="2 3" key="1">
    <citation type="submission" date="2018-05" db="EMBL/GenBank/DDBJ databases">
        <title>Zavarzinia sp. HR-AS.</title>
        <authorList>
            <person name="Lee Y."/>
            <person name="Jeon C.O."/>
        </authorList>
    </citation>
    <scope>NUCLEOTIDE SEQUENCE [LARGE SCALE GENOMIC DNA]</scope>
    <source>
        <strain evidence="2 3">HR-AS</strain>
    </source>
</reference>
<dbReference type="SUPFAM" id="SSF53597">
    <property type="entry name" value="Dihydrofolate reductase-like"/>
    <property type="match status" value="1"/>
</dbReference>
<organism evidence="2 3">
    <name type="scientific">Zavarzinia aquatilis</name>
    <dbReference type="NCBI Taxonomy" id="2211142"/>
    <lineage>
        <taxon>Bacteria</taxon>
        <taxon>Pseudomonadati</taxon>
        <taxon>Pseudomonadota</taxon>
        <taxon>Alphaproteobacteria</taxon>
        <taxon>Rhodospirillales</taxon>
        <taxon>Zavarziniaceae</taxon>
        <taxon>Zavarzinia</taxon>
    </lineage>
</organism>
<dbReference type="InterPro" id="IPR024072">
    <property type="entry name" value="DHFR-like_dom_sf"/>
</dbReference>
<evidence type="ECO:0000313" key="2">
    <source>
        <dbReference type="EMBL" id="PWR26036.1"/>
    </source>
</evidence>
<dbReference type="PANTHER" id="PTHR38011:SF11">
    <property type="entry name" value="2,5-DIAMINO-6-RIBOSYLAMINO-4(3H)-PYRIMIDINONE 5'-PHOSPHATE REDUCTASE"/>
    <property type="match status" value="1"/>
</dbReference>
<dbReference type="InterPro" id="IPR002734">
    <property type="entry name" value="RibDG_C"/>
</dbReference>
<sequence length="177" mass="19574">MARPRISVFIATSLDGFIATEAGGIEWLSTVEDEHGEDYGYGEFIADVDALVMGRKTYDMVAGFDPWPFEGKRVVVLSHRDLGPAPDGVERYEGPLALLVARLGDEGTRRIYLDGGEAIRQGLAEDMVDDMTLSRVPVMLGKGRPLFGPDVPYGRWQLLGSRHYPTGLVQATYRRLD</sequence>
<feature type="domain" description="Bacterial bifunctional deaminase-reductase C-terminal" evidence="1">
    <location>
        <begin position="5"/>
        <end position="169"/>
    </location>
</feature>
<name>A0A317EIB1_9PROT</name>
<dbReference type="Gene3D" id="3.40.430.10">
    <property type="entry name" value="Dihydrofolate Reductase, subunit A"/>
    <property type="match status" value="1"/>
</dbReference>
<dbReference type="PANTHER" id="PTHR38011">
    <property type="entry name" value="DIHYDROFOLATE REDUCTASE FAMILY PROTEIN (AFU_ORTHOLOGUE AFUA_8G06820)"/>
    <property type="match status" value="1"/>
</dbReference>
<gene>
    <name evidence="2" type="ORF">DKG74_01700</name>
</gene>
<evidence type="ECO:0000259" key="1">
    <source>
        <dbReference type="Pfam" id="PF01872"/>
    </source>
</evidence>